<evidence type="ECO:0000313" key="3">
    <source>
        <dbReference type="Proteomes" id="UP000190044"/>
    </source>
</evidence>
<keyword evidence="1" id="KW-0732">Signal</keyword>
<name>A0A1T5DG72_9SPHN</name>
<proteinExistence type="predicted"/>
<dbReference type="AlphaFoldDB" id="A0A1T5DG72"/>
<dbReference type="RefSeq" id="WP_079639044.1">
    <property type="nucleotide sequence ID" value="NZ_FUYP01000014.1"/>
</dbReference>
<keyword evidence="3" id="KW-1185">Reference proteome</keyword>
<evidence type="ECO:0000256" key="1">
    <source>
        <dbReference type="SAM" id="SignalP"/>
    </source>
</evidence>
<protein>
    <recommendedName>
        <fullName evidence="4">Spore coat protein U (SCPU) domain-containing protein</fullName>
    </recommendedName>
</protein>
<gene>
    <name evidence="2" type="ORF">SAMN06295937_101472</name>
</gene>
<feature type="chain" id="PRO_5012256406" description="Spore coat protein U (SCPU) domain-containing protein" evidence="1">
    <location>
        <begin position="21"/>
        <end position="183"/>
    </location>
</feature>
<dbReference type="EMBL" id="FUYP01000014">
    <property type="protein sequence ID" value="SKB70735.1"/>
    <property type="molecule type" value="Genomic_DNA"/>
</dbReference>
<feature type="signal peptide" evidence="1">
    <location>
        <begin position="1"/>
        <end position="20"/>
    </location>
</feature>
<organism evidence="2 3">
    <name type="scientific">Sphingopyxis flava</name>
    <dbReference type="NCBI Taxonomy" id="1507287"/>
    <lineage>
        <taxon>Bacteria</taxon>
        <taxon>Pseudomonadati</taxon>
        <taxon>Pseudomonadota</taxon>
        <taxon>Alphaproteobacteria</taxon>
        <taxon>Sphingomonadales</taxon>
        <taxon>Sphingomonadaceae</taxon>
        <taxon>Sphingopyxis</taxon>
    </lineage>
</organism>
<dbReference type="Proteomes" id="UP000190044">
    <property type="component" value="Unassembled WGS sequence"/>
</dbReference>
<evidence type="ECO:0008006" key="4">
    <source>
        <dbReference type="Google" id="ProtNLM"/>
    </source>
</evidence>
<reference evidence="3" key="1">
    <citation type="submission" date="2017-02" db="EMBL/GenBank/DDBJ databases">
        <authorList>
            <person name="Varghese N."/>
            <person name="Submissions S."/>
        </authorList>
    </citation>
    <scope>NUCLEOTIDE SEQUENCE [LARGE SCALE GENOMIC DNA]</scope>
    <source>
        <strain evidence="3">R11H</strain>
    </source>
</reference>
<accession>A0A1T5DG72</accession>
<sequence length="183" mass="18529">MIKRILIATAVVAAAAPAMAAETTTVNGATVAFSGNRATVCEVRDYENTVQFGALGEFGAATPVSDTASIYCNVKFNASIASQNGYLRLVTNDAGATPISQSNTTATAYQQFASALDYGITVQGLGSANTTAIGASSPVSLGSNLPPISASAQLTYSTVTSSKPLLGGNYVDSVTLTLTPVAF</sequence>
<evidence type="ECO:0000313" key="2">
    <source>
        <dbReference type="EMBL" id="SKB70735.1"/>
    </source>
</evidence>